<evidence type="ECO:0008006" key="3">
    <source>
        <dbReference type="Google" id="ProtNLM"/>
    </source>
</evidence>
<sequence>MEFAMTRINDWFSSDYLGINTSKTQAMVLGRNSGYEYDLHVGPDHIKVETTLKILGVTLDSSLTYKEHITTVLKKVYAKVAALRRIKRVVPIQTMVALYKTYVLPHLEYCCPLLLGATKTQKDRLEKSNYYSLRTLLNLGRSSSYENCLVISNMRKLEHRRQVQALLLFFKSYRMQQATYIANFFVQFALFCS</sequence>
<dbReference type="AlphaFoldDB" id="A7SR43"/>
<evidence type="ECO:0000313" key="2">
    <source>
        <dbReference type="Proteomes" id="UP000001593"/>
    </source>
</evidence>
<dbReference type="OMA" id="MTRINDW"/>
<proteinExistence type="predicted"/>
<name>A7SR43_NEMVE</name>
<dbReference type="HOGENOM" id="CLU_1410368_0_0_1"/>
<dbReference type="PANTHER" id="PTHR33332">
    <property type="entry name" value="REVERSE TRANSCRIPTASE DOMAIN-CONTAINING PROTEIN"/>
    <property type="match status" value="1"/>
</dbReference>
<dbReference type="Proteomes" id="UP000001593">
    <property type="component" value="Unassembled WGS sequence"/>
</dbReference>
<dbReference type="PhylomeDB" id="A7SR43"/>
<accession>A7SR43</accession>
<evidence type="ECO:0000313" key="1">
    <source>
        <dbReference type="EMBL" id="EDO33830.1"/>
    </source>
</evidence>
<reference evidence="1 2" key="1">
    <citation type="journal article" date="2007" name="Science">
        <title>Sea anemone genome reveals ancestral eumetazoan gene repertoire and genomic organization.</title>
        <authorList>
            <person name="Putnam N.H."/>
            <person name="Srivastava M."/>
            <person name="Hellsten U."/>
            <person name="Dirks B."/>
            <person name="Chapman J."/>
            <person name="Salamov A."/>
            <person name="Terry A."/>
            <person name="Shapiro H."/>
            <person name="Lindquist E."/>
            <person name="Kapitonov V.V."/>
            <person name="Jurka J."/>
            <person name="Genikhovich G."/>
            <person name="Grigoriev I.V."/>
            <person name="Lucas S.M."/>
            <person name="Steele R.E."/>
            <person name="Finnerty J.R."/>
            <person name="Technau U."/>
            <person name="Martindale M.Q."/>
            <person name="Rokhsar D.S."/>
        </authorList>
    </citation>
    <scope>NUCLEOTIDE SEQUENCE [LARGE SCALE GENOMIC DNA]</scope>
    <source>
        <strain evidence="2">CH2 X CH6</strain>
    </source>
</reference>
<gene>
    <name evidence="1" type="ORF">NEMVEDRAFT_v1g216118</name>
</gene>
<keyword evidence="2" id="KW-1185">Reference proteome</keyword>
<dbReference type="InParanoid" id="A7SR43"/>
<dbReference type="PRINTS" id="PR01345">
    <property type="entry name" value="CERVTRCPTASE"/>
</dbReference>
<organism evidence="1 2">
    <name type="scientific">Nematostella vectensis</name>
    <name type="common">Starlet sea anemone</name>
    <dbReference type="NCBI Taxonomy" id="45351"/>
    <lineage>
        <taxon>Eukaryota</taxon>
        <taxon>Metazoa</taxon>
        <taxon>Cnidaria</taxon>
        <taxon>Anthozoa</taxon>
        <taxon>Hexacorallia</taxon>
        <taxon>Actiniaria</taxon>
        <taxon>Edwardsiidae</taxon>
        <taxon>Nematostella</taxon>
    </lineage>
</organism>
<dbReference type="STRING" id="45351.A7SR43"/>
<dbReference type="EMBL" id="DS469755">
    <property type="protein sequence ID" value="EDO33830.1"/>
    <property type="molecule type" value="Genomic_DNA"/>
</dbReference>
<protein>
    <recommendedName>
        <fullName evidence="3">RNA-directed DNA polymerase</fullName>
    </recommendedName>
</protein>